<dbReference type="InterPro" id="IPR001173">
    <property type="entry name" value="Glyco_trans_2-like"/>
</dbReference>
<accession>A0A512DA28</accession>
<keyword evidence="3" id="KW-1185">Reference proteome</keyword>
<dbReference type="EMBL" id="BJYY01000007">
    <property type="protein sequence ID" value="GEO33333.1"/>
    <property type="molecule type" value="Genomic_DNA"/>
</dbReference>
<feature type="domain" description="Glycosyltransferase 2-like" evidence="1">
    <location>
        <begin position="26"/>
        <end position="154"/>
    </location>
</feature>
<gene>
    <name evidence="2" type="ORF">CAE01nite_10580</name>
</gene>
<comment type="caution">
    <text evidence="2">The sequence shown here is derived from an EMBL/GenBank/DDBJ whole genome shotgun (WGS) entry which is preliminary data.</text>
</comment>
<evidence type="ECO:0000313" key="3">
    <source>
        <dbReference type="Proteomes" id="UP000321181"/>
    </source>
</evidence>
<dbReference type="GO" id="GO:0016757">
    <property type="term" value="F:glycosyltransferase activity"/>
    <property type="evidence" value="ECO:0007669"/>
    <property type="project" value="UniProtKB-KW"/>
</dbReference>
<dbReference type="InterPro" id="IPR029044">
    <property type="entry name" value="Nucleotide-diphossugar_trans"/>
</dbReference>
<sequence length="620" mass="65744">MTAQLERPPAPAARFAPHDADAALGVLVVTHDNESHVDRLVESLRGEAGDVAMRVVVVDNDSSDGTLARTRAHPDVLTVPAPGNLGYAGGINLGLQHLDGVDAVLVLNADLVVEPGAVRALLRRLDRPQAGIVLPLLLDGDGTTSHSLRREPSVTRALGDAVLGRHLGDRPAWLSETVRDPACYTWPHPVDWGTGAAMLIRSDVVASVGSWDERFFLYSEETDYCRRARSAGWEVWFEPAARVRHEAGGSGRSPSLTALLQVNRVRYARKHCSWSAAAATLAVTAAASLARVRDPGHRSALEALLVPPRRESLPRARRARPPLPLAVPASDDVPAPDATAHASTAVRGAVIIPAHDEAAVIAHALAPIAGWAKAVGVEVVVVCNGCTDATADIARGFPGVRVLELAESSKPAALNAGDEAARAHPRMYVDADVRLEPAAVEATLRALSVGLWLAARPPAETDVTGASAAVRAYHRTRRGLASTGRALWGAGVYGLSEEGHARLGSFPTLLADDLWVDELFGPEEKVVVAAPPVRVAAPRTTRSLLAVLGRTYRGNAEIRALIGSTGRSSTRRTLIEVAGTMRSPGAVVDAVVYAALVTLARARRHGRSPRPWERDESTRA</sequence>
<reference evidence="2 3" key="1">
    <citation type="submission" date="2019-07" db="EMBL/GenBank/DDBJ databases">
        <title>Whole genome shotgun sequence of Cellulomonas aerilata NBRC 106308.</title>
        <authorList>
            <person name="Hosoyama A."/>
            <person name="Uohara A."/>
            <person name="Ohji S."/>
            <person name="Ichikawa N."/>
        </authorList>
    </citation>
    <scope>NUCLEOTIDE SEQUENCE [LARGE SCALE GENOMIC DNA]</scope>
    <source>
        <strain evidence="2 3">NBRC 106308</strain>
    </source>
</reference>
<feature type="domain" description="Glycosyltransferase 2-like" evidence="1">
    <location>
        <begin position="350"/>
        <end position="447"/>
    </location>
</feature>
<dbReference type="AlphaFoldDB" id="A0A512DA28"/>
<dbReference type="PANTHER" id="PTHR43179:SF7">
    <property type="entry name" value="RHAMNOSYLTRANSFERASE WBBL"/>
    <property type="match status" value="1"/>
</dbReference>
<dbReference type="Pfam" id="PF00535">
    <property type="entry name" value="Glycos_transf_2"/>
    <property type="match status" value="2"/>
</dbReference>
<evidence type="ECO:0000313" key="2">
    <source>
        <dbReference type="EMBL" id="GEO33333.1"/>
    </source>
</evidence>
<dbReference type="Gene3D" id="3.90.550.10">
    <property type="entry name" value="Spore Coat Polysaccharide Biosynthesis Protein SpsA, Chain A"/>
    <property type="match status" value="2"/>
</dbReference>
<evidence type="ECO:0000259" key="1">
    <source>
        <dbReference type="Pfam" id="PF00535"/>
    </source>
</evidence>
<name>A0A512DA28_9CELL</name>
<dbReference type="Proteomes" id="UP000321181">
    <property type="component" value="Unassembled WGS sequence"/>
</dbReference>
<dbReference type="CDD" id="cd04186">
    <property type="entry name" value="GT_2_like_c"/>
    <property type="match status" value="1"/>
</dbReference>
<dbReference type="SUPFAM" id="SSF53448">
    <property type="entry name" value="Nucleotide-diphospho-sugar transferases"/>
    <property type="match status" value="2"/>
</dbReference>
<proteinExistence type="predicted"/>
<organism evidence="2 3">
    <name type="scientific">Cellulomonas aerilata</name>
    <dbReference type="NCBI Taxonomy" id="515326"/>
    <lineage>
        <taxon>Bacteria</taxon>
        <taxon>Bacillati</taxon>
        <taxon>Actinomycetota</taxon>
        <taxon>Actinomycetes</taxon>
        <taxon>Micrococcales</taxon>
        <taxon>Cellulomonadaceae</taxon>
        <taxon>Cellulomonas</taxon>
    </lineage>
</organism>
<dbReference type="PANTHER" id="PTHR43179">
    <property type="entry name" value="RHAMNOSYLTRANSFERASE WBBL"/>
    <property type="match status" value="1"/>
</dbReference>
<protein>
    <recommendedName>
        <fullName evidence="1">Glycosyltransferase 2-like domain-containing protein</fullName>
    </recommendedName>
</protein>